<dbReference type="EMBL" id="CADCXU010035389">
    <property type="protein sequence ID" value="CAB0020508.1"/>
    <property type="molecule type" value="Genomic_DNA"/>
</dbReference>
<keyword evidence="2" id="KW-1185">Reference proteome</keyword>
<sequence length="543" mass="61819">KVIRDEVIYSLAYSIAKPSVSSFQVSLKMWKGEGYDNGKHCAHHDSSNPAVHDVRWLSFEPTRHNQYYLPVPGQSAVDHREPVSSRRTSAHLERRGQTKENIYLPGGHQETVNRKFLGNNWTSDAKLTTLILKPTQNWSTSSYRKIRNIHIFCKNDAGVTIRAYGWNLMERSILGEQRSGATATWSHLGYEVNCNVEKVLRICNILSEASFLMHFLVLNRMRPLRRQTKSASNEGKANYAVPAISAWGASVSSTTLLPYFQTSQNSSVKTKEPTIRLVTLLWNKCAYQGVRIYLNEKTRFYLVHDLPSELWNLAVHRPLRNSFNGGARDSVALFYSVKATGSEYVIRSIPAGATGRDCVTISYLTYSLDQLPAGEAASPAQHKRNAKPNPVSVRFFNIAPPTRQDTIFFSNPIDNTSFAFKLASMSTILFTGYPNSYESAVVMVKVETRDRCRGALYYTGGPVWSSGLSRSPQESFTLLGEVRPKDIREWPWGRFRRSSWDCHEVWKRTMWWGQRRMRKCHFAQRLLSHLLFRGPRYSAATVA</sequence>
<evidence type="ECO:0000313" key="2">
    <source>
        <dbReference type="Proteomes" id="UP000479000"/>
    </source>
</evidence>
<evidence type="ECO:0000313" key="1">
    <source>
        <dbReference type="EMBL" id="CAB0020508.1"/>
    </source>
</evidence>
<dbReference type="AlphaFoldDB" id="A0A6H5HS50"/>
<proteinExistence type="predicted"/>
<gene>
    <name evidence="1" type="ORF">NTEN_LOCUS24081</name>
</gene>
<protein>
    <submittedName>
        <fullName evidence="1">Uncharacterized protein</fullName>
    </submittedName>
</protein>
<organism evidence="1 2">
    <name type="scientific">Nesidiocoris tenuis</name>
    <dbReference type="NCBI Taxonomy" id="355587"/>
    <lineage>
        <taxon>Eukaryota</taxon>
        <taxon>Metazoa</taxon>
        <taxon>Ecdysozoa</taxon>
        <taxon>Arthropoda</taxon>
        <taxon>Hexapoda</taxon>
        <taxon>Insecta</taxon>
        <taxon>Pterygota</taxon>
        <taxon>Neoptera</taxon>
        <taxon>Paraneoptera</taxon>
        <taxon>Hemiptera</taxon>
        <taxon>Heteroptera</taxon>
        <taxon>Panheteroptera</taxon>
        <taxon>Cimicomorpha</taxon>
        <taxon>Miridae</taxon>
        <taxon>Dicyphina</taxon>
        <taxon>Nesidiocoris</taxon>
    </lineage>
</organism>
<dbReference type="Proteomes" id="UP000479000">
    <property type="component" value="Unassembled WGS sequence"/>
</dbReference>
<accession>A0A6H5HS50</accession>
<feature type="non-terminal residue" evidence="1">
    <location>
        <position position="1"/>
    </location>
</feature>
<reference evidence="1 2" key="1">
    <citation type="submission" date="2020-02" db="EMBL/GenBank/DDBJ databases">
        <authorList>
            <person name="Ferguson B K."/>
        </authorList>
    </citation>
    <scope>NUCLEOTIDE SEQUENCE [LARGE SCALE GENOMIC DNA]</scope>
</reference>
<name>A0A6H5HS50_9HEMI</name>